<proteinExistence type="predicted"/>
<accession>A0ABW5D7Q4</accession>
<protein>
    <recommendedName>
        <fullName evidence="3">Trimeric autotransporter adhesin YadA-like head domain-containing protein</fullName>
    </recommendedName>
</protein>
<dbReference type="InterPro" id="IPR011049">
    <property type="entry name" value="Serralysin-like_metalloprot_C"/>
</dbReference>
<dbReference type="Proteomes" id="UP001597375">
    <property type="component" value="Unassembled WGS sequence"/>
</dbReference>
<evidence type="ECO:0000313" key="2">
    <source>
        <dbReference type="Proteomes" id="UP001597375"/>
    </source>
</evidence>
<gene>
    <name evidence="1" type="ORF">ACFSSA_09405</name>
</gene>
<evidence type="ECO:0000313" key="1">
    <source>
        <dbReference type="EMBL" id="MFD2256892.1"/>
    </source>
</evidence>
<name>A0ABW5D7Q4_9BACT</name>
<reference evidence="2" key="1">
    <citation type="journal article" date="2019" name="Int. J. Syst. Evol. Microbiol.">
        <title>The Global Catalogue of Microorganisms (GCM) 10K type strain sequencing project: providing services to taxonomists for standard genome sequencing and annotation.</title>
        <authorList>
            <consortium name="The Broad Institute Genomics Platform"/>
            <consortium name="The Broad Institute Genome Sequencing Center for Infectious Disease"/>
            <person name="Wu L."/>
            <person name="Ma J."/>
        </authorList>
    </citation>
    <scope>NUCLEOTIDE SEQUENCE [LARGE SCALE GENOMIC DNA]</scope>
    <source>
        <strain evidence="2">CGMCC 4.7106</strain>
    </source>
</reference>
<dbReference type="SUPFAM" id="SSF101967">
    <property type="entry name" value="Adhesin YadA, collagen-binding domain"/>
    <property type="match status" value="1"/>
</dbReference>
<dbReference type="Gene3D" id="2.150.10.10">
    <property type="entry name" value="Serralysin-like metalloprotease, C-terminal"/>
    <property type="match status" value="1"/>
</dbReference>
<evidence type="ECO:0008006" key="3">
    <source>
        <dbReference type="Google" id="ProtNLM"/>
    </source>
</evidence>
<organism evidence="1 2">
    <name type="scientific">Luteolibacter algae</name>
    <dbReference type="NCBI Taxonomy" id="454151"/>
    <lineage>
        <taxon>Bacteria</taxon>
        <taxon>Pseudomonadati</taxon>
        <taxon>Verrucomicrobiota</taxon>
        <taxon>Verrucomicrobiia</taxon>
        <taxon>Verrucomicrobiales</taxon>
        <taxon>Verrucomicrobiaceae</taxon>
        <taxon>Luteolibacter</taxon>
    </lineage>
</organism>
<dbReference type="RefSeq" id="WP_386820180.1">
    <property type="nucleotide sequence ID" value="NZ_JBHUIT010000017.1"/>
</dbReference>
<dbReference type="EMBL" id="JBHUIT010000017">
    <property type="protein sequence ID" value="MFD2256892.1"/>
    <property type="molecule type" value="Genomic_DNA"/>
</dbReference>
<sequence>MGSNNHVSGAQSLSLGISNFVTQHSALAIGGWNDVEQDDNDYGSFALGHHNYIHGYGSIVGGSYNSVLDNSSITTGYYNYNNAPASLVVGQGNVVESDQNKNSITAGTYNAAIPYAKPAHLVIGNGTGAAFANRKNSFVVYADGDIVITKPQGDISMGIYQ</sequence>
<comment type="caution">
    <text evidence="1">The sequence shown here is derived from an EMBL/GenBank/DDBJ whole genome shotgun (WGS) entry which is preliminary data.</text>
</comment>
<keyword evidence="2" id="KW-1185">Reference proteome</keyword>